<dbReference type="EMBL" id="JACSQQ010000004">
    <property type="protein sequence ID" value="MBD7949509.1"/>
    <property type="molecule type" value="Genomic_DNA"/>
</dbReference>
<gene>
    <name evidence="2" type="ORF">H9652_03680</name>
</gene>
<protein>
    <recommendedName>
        <fullName evidence="4">Collagen-like protein</fullName>
    </recommendedName>
</protein>
<name>A0ABR8RNY5_9CELL</name>
<feature type="compositionally biased region" description="Polar residues" evidence="1">
    <location>
        <begin position="118"/>
        <end position="132"/>
    </location>
</feature>
<dbReference type="Pfam" id="PF01391">
    <property type="entry name" value="Collagen"/>
    <property type="match status" value="1"/>
</dbReference>
<dbReference type="Proteomes" id="UP000641803">
    <property type="component" value="Unassembled WGS sequence"/>
</dbReference>
<accession>A0ABR8RNY5</accession>
<comment type="caution">
    <text evidence="2">The sequence shown here is derived from an EMBL/GenBank/DDBJ whole genome shotgun (WGS) entry which is preliminary data.</text>
</comment>
<feature type="region of interest" description="Disordered" evidence="1">
    <location>
        <begin position="50"/>
        <end position="132"/>
    </location>
</feature>
<keyword evidence="3" id="KW-1185">Reference proteome</keyword>
<evidence type="ECO:0000313" key="2">
    <source>
        <dbReference type="EMBL" id="MBD7949509.1"/>
    </source>
</evidence>
<evidence type="ECO:0000256" key="1">
    <source>
        <dbReference type="SAM" id="MobiDB-lite"/>
    </source>
</evidence>
<sequence length="160" mass="15712">MNAPATASRPVFTPVVARFAASVRWVAAATGTVSVRPRFVGSDEATVRTVPSVPTKTGSTASMTTGAVGSSGTTGFSGSVGSSGTTGVVGSSGTTGVSGSVGSSGVTGASGSSARLMPTQSHAVEGRSSSPRPISQCGNVAGIHWPFSSVVPWLLWSLPV</sequence>
<feature type="compositionally biased region" description="Low complexity" evidence="1">
    <location>
        <begin position="57"/>
        <end position="114"/>
    </location>
</feature>
<proteinExistence type="predicted"/>
<evidence type="ECO:0008006" key="4">
    <source>
        <dbReference type="Google" id="ProtNLM"/>
    </source>
</evidence>
<reference evidence="2 3" key="1">
    <citation type="submission" date="2020-08" db="EMBL/GenBank/DDBJ databases">
        <title>A Genomic Blueprint of the Chicken Gut Microbiome.</title>
        <authorList>
            <person name="Gilroy R."/>
            <person name="Ravi A."/>
            <person name="Getino M."/>
            <person name="Pursley I."/>
            <person name="Horton D.L."/>
            <person name="Alikhan N.-F."/>
            <person name="Baker D."/>
            <person name="Gharbi K."/>
            <person name="Hall N."/>
            <person name="Watson M."/>
            <person name="Adriaenssens E.M."/>
            <person name="Foster-Nyarko E."/>
            <person name="Jarju S."/>
            <person name="Secka A."/>
            <person name="Antonio M."/>
            <person name="Oren A."/>
            <person name="Chaudhuri R."/>
            <person name="La Ragione R.M."/>
            <person name="Hildebrand F."/>
            <person name="Pallen M.J."/>
        </authorList>
    </citation>
    <scope>NUCLEOTIDE SEQUENCE [LARGE SCALE GENOMIC DNA]</scope>
    <source>
        <strain evidence="2 3">Sa4CUA1</strain>
    </source>
</reference>
<organism evidence="2 3">
    <name type="scientific">Oerskovia rustica</name>
    <dbReference type="NCBI Taxonomy" id="2762237"/>
    <lineage>
        <taxon>Bacteria</taxon>
        <taxon>Bacillati</taxon>
        <taxon>Actinomycetota</taxon>
        <taxon>Actinomycetes</taxon>
        <taxon>Micrococcales</taxon>
        <taxon>Cellulomonadaceae</taxon>
        <taxon>Oerskovia</taxon>
    </lineage>
</organism>
<evidence type="ECO:0000313" key="3">
    <source>
        <dbReference type="Proteomes" id="UP000641803"/>
    </source>
</evidence>
<dbReference type="InterPro" id="IPR008160">
    <property type="entry name" value="Collagen"/>
</dbReference>